<name>A0AAV5WJP7_9BILA</name>
<feature type="non-terminal residue" evidence="1">
    <location>
        <position position="269"/>
    </location>
</feature>
<evidence type="ECO:0000313" key="2">
    <source>
        <dbReference type="Proteomes" id="UP001432322"/>
    </source>
</evidence>
<reference evidence="1" key="1">
    <citation type="submission" date="2023-10" db="EMBL/GenBank/DDBJ databases">
        <title>Genome assembly of Pristionchus species.</title>
        <authorList>
            <person name="Yoshida K."/>
            <person name="Sommer R.J."/>
        </authorList>
    </citation>
    <scope>NUCLEOTIDE SEQUENCE</scope>
    <source>
        <strain evidence="1">RS5133</strain>
    </source>
</reference>
<keyword evidence="2" id="KW-1185">Reference proteome</keyword>
<proteinExistence type="predicted"/>
<protein>
    <submittedName>
        <fullName evidence="1">Uncharacterized protein</fullName>
    </submittedName>
</protein>
<organism evidence="1 2">
    <name type="scientific">Pristionchus fissidentatus</name>
    <dbReference type="NCBI Taxonomy" id="1538716"/>
    <lineage>
        <taxon>Eukaryota</taxon>
        <taxon>Metazoa</taxon>
        <taxon>Ecdysozoa</taxon>
        <taxon>Nematoda</taxon>
        <taxon>Chromadorea</taxon>
        <taxon>Rhabditida</taxon>
        <taxon>Rhabditina</taxon>
        <taxon>Diplogasteromorpha</taxon>
        <taxon>Diplogasteroidea</taxon>
        <taxon>Neodiplogasteridae</taxon>
        <taxon>Pristionchus</taxon>
    </lineage>
</organism>
<sequence>LYLRNSRQFSISNLQNVHLGVESSHVRSTGRIPVQSNGVRIGAHRNRRAVEARQSLEDVRSKQAIVDGERVAASVRLEECDLHLRPLLVTRFEQNIVASTDSGRLRIRGREHLLSGRVLRLLGASSRLRVRGVESGFGAHIGKFRVVAVNVHPLARHKSGLHGHAVTVLVVGETGHKVVVVNIRAVRPRVVAVAAFLDSDVNSVEESIGHGSSSDEIVQSLIMDDSQECSLVLARICSSLPGCSTFLHLVARVGRLARLQQVEVVARRG</sequence>
<accession>A0AAV5WJP7</accession>
<comment type="caution">
    <text evidence="1">The sequence shown here is derived from an EMBL/GenBank/DDBJ whole genome shotgun (WGS) entry which is preliminary data.</text>
</comment>
<feature type="non-terminal residue" evidence="1">
    <location>
        <position position="1"/>
    </location>
</feature>
<dbReference type="AlphaFoldDB" id="A0AAV5WJP7"/>
<gene>
    <name evidence="1" type="ORF">PFISCL1PPCAC_23479</name>
</gene>
<dbReference type="Proteomes" id="UP001432322">
    <property type="component" value="Unassembled WGS sequence"/>
</dbReference>
<dbReference type="EMBL" id="BTSY01000006">
    <property type="protein sequence ID" value="GMT32182.1"/>
    <property type="molecule type" value="Genomic_DNA"/>
</dbReference>
<evidence type="ECO:0000313" key="1">
    <source>
        <dbReference type="EMBL" id="GMT32182.1"/>
    </source>
</evidence>